<proteinExistence type="predicted"/>
<dbReference type="EMBL" id="BBNO01000002">
    <property type="protein sequence ID" value="GAO07021.1"/>
    <property type="molecule type" value="Genomic_DNA"/>
</dbReference>
<reference evidence="3" key="1">
    <citation type="submission" date="2014-09" db="EMBL/GenBank/DDBJ databases">
        <title>Whole genome shotgun sequence of Streptomyces sp. NBRC 110027.</title>
        <authorList>
            <person name="Komaki H."/>
            <person name="Ichikawa N."/>
            <person name="Katano-Makiyama Y."/>
            <person name="Hosoyama A."/>
            <person name="Hashimoto M."/>
            <person name="Uohara A."/>
            <person name="Kitahashi Y."/>
            <person name="Ohji S."/>
            <person name="Kimura A."/>
            <person name="Yamazoe A."/>
            <person name="Igarashi Y."/>
            <person name="Fujita N."/>
        </authorList>
    </citation>
    <scope>NUCLEOTIDE SEQUENCE [LARGE SCALE GENOMIC DNA]</scope>
    <source>
        <strain evidence="3">NBRC 110027</strain>
    </source>
</reference>
<sequence length="64" mass="6929">MTDSLRWSKSSYSNNGGQCIEWAPEHAAATGEFLVRDSKDPNGPQLALTRQGFAALVEFAKSQG</sequence>
<dbReference type="OrthoDB" id="4570646at2"/>
<name>A0A0P4R2E0_9ACTN</name>
<gene>
    <name evidence="2" type="ORF">TPA0598_02_02590</name>
</gene>
<dbReference type="AlphaFoldDB" id="A0A0P4R2E0"/>
<comment type="caution">
    <text evidence="2">The sequence shown here is derived from an EMBL/GenBank/DDBJ whole genome shotgun (WGS) entry which is preliminary data.</text>
</comment>
<organism evidence="2 3">
    <name type="scientific">Streptomyces lydicamycinicus</name>
    <dbReference type="NCBI Taxonomy" id="1546107"/>
    <lineage>
        <taxon>Bacteria</taxon>
        <taxon>Bacillati</taxon>
        <taxon>Actinomycetota</taxon>
        <taxon>Actinomycetes</taxon>
        <taxon>Kitasatosporales</taxon>
        <taxon>Streptomycetaceae</taxon>
        <taxon>Streptomyces</taxon>
    </lineage>
</organism>
<evidence type="ECO:0000313" key="3">
    <source>
        <dbReference type="Proteomes" id="UP000048965"/>
    </source>
</evidence>
<protein>
    <recommendedName>
        <fullName evidence="1">DUF397 domain-containing protein</fullName>
    </recommendedName>
</protein>
<evidence type="ECO:0000259" key="1">
    <source>
        <dbReference type="Pfam" id="PF04149"/>
    </source>
</evidence>
<feature type="domain" description="DUF397" evidence="1">
    <location>
        <begin position="5"/>
        <end position="61"/>
    </location>
</feature>
<dbReference type="InterPro" id="IPR007278">
    <property type="entry name" value="DUF397"/>
</dbReference>
<dbReference type="Proteomes" id="UP000048965">
    <property type="component" value="Unassembled WGS sequence"/>
</dbReference>
<dbReference type="Pfam" id="PF04149">
    <property type="entry name" value="DUF397"/>
    <property type="match status" value="1"/>
</dbReference>
<dbReference type="RefSeq" id="WP_042150649.1">
    <property type="nucleotide sequence ID" value="NZ_BBNO01000002.1"/>
</dbReference>
<evidence type="ECO:0000313" key="2">
    <source>
        <dbReference type="EMBL" id="GAO07021.1"/>
    </source>
</evidence>
<keyword evidence="3" id="KW-1185">Reference proteome</keyword>
<accession>A0A0P4R2E0</accession>
<reference evidence="2 3" key="2">
    <citation type="journal article" date="2015" name="Stand. Genomic Sci.">
        <title>Draft genome sequence of marine-derived Streptomyces sp. TP-A0598, a producer of anti-MRSA antibiotic lydicamycins.</title>
        <authorList>
            <person name="Komaki H."/>
            <person name="Ichikawa N."/>
            <person name="Hosoyama A."/>
            <person name="Fujita N."/>
            <person name="Igarashi Y."/>
        </authorList>
    </citation>
    <scope>NUCLEOTIDE SEQUENCE [LARGE SCALE GENOMIC DNA]</scope>
    <source>
        <strain evidence="2 3">NBRC 110027</strain>
    </source>
</reference>